<dbReference type="GO" id="GO:0102559">
    <property type="term" value="F:peptide chain release factor N(5)-glutamine methyltransferase activity"/>
    <property type="evidence" value="ECO:0007669"/>
    <property type="project" value="UniProtKB-EC"/>
</dbReference>
<dbReference type="NCBIfam" id="TIGR03704">
    <property type="entry name" value="PrmC_rel_meth"/>
    <property type="match status" value="1"/>
</dbReference>
<dbReference type="NCBIfam" id="TIGR00536">
    <property type="entry name" value="hemK_fam"/>
    <property type="match status" value="1"/>
</dbReference>
<evidence type="ECO:0000259" key="6">
    <source>
        <dbReference type="Pfam" id="PF05175"/>
    </source>
</evidence>
<dbReference type="GO" id="GO:0032259">
    <property type="term" value="P:methylation"/>
    <property type="evidence" value="ECO:0007669"/>
    <property type="project" value="UniProtKB-KW"/>
</dbReference>
<evidence type="ECO:0000313" key="8">
    <source>
        <dbReference type="Proteomes" id="UP001142372"/>
    </source>
</evidence>
<evidence type="ECO:0000256" key="2">
    <source>
        <dbReference type="ARBA" id="ARBA00022603"/>
    </source>
</evidence>
<evidence type="ECO:0000256" key="1">
    <source>
        <dbReference type="ARBA" id="ARBA00012771"/>
    </source>
</evidence>
<comment type="catalytic activity">
    <reaction evidence="5">
        <text>L-glutaminyl-[peptide chain release factor] + S-adenosyl-L-methionine = N(5)-methyl-L-glutaminyl-[peptide chain release factor] + S-adenosyl-L-homocysteine + H(+)</text>
        <dbReference type="Rhea" id="RHEA:42896"/>
        <dbReference type="Rhea" id="RHEA-COMP:10271"/>
        <dbReference type="Rhea" id="RHEA-COMP:10272"/>
        <dbReference type="ChEBI" id="CHEBI:15378"/>
        <dbReference type="ChEBI" id="CHEBI:30011"/>
        <dbReference type="ChEBI" id="CHEBI:57856"/>
        <dbReference type="ChEBI" id="CHEBI:59789"/>
        <dbReference type="ChEBI" id="CHEBI:61891"/>
        <dbReference type="EC" id="2.1.1.297"/>
    </reaction>
</comment>
<dbReference type="Proteomes" id="UP001142372">
    <property type="component" value="Unassembled WGS sequence"/>
</dbReference>
<keyword evidence="8" id="KW-1185">Reference proteome</keyword>
<sequence>MTDPDPTLVARLRAAGCVFAEDEALLLAEAADSPERLEELVSLRVAGHPLETLLGWAEFCGLRIVVEPGVFVPRQRTEFLVDLAVGLGTPESVVLDLCCGAGAIGAAIASRLGSGVELVAADIEPAAVRCARANIEPAGRVFEGDLYDALPPELQGRVDLLAVNAPYVPTDSIRMMPPEARDYEPAIALDGGADGLDVQRRVAAGAPTWLAPGGSLLIETSMPQAERSAALFAAAGLESRIEHSDDFDATVVVATRRRLGDTARRG</sequence>
<organism evidence="7 8">
    <name type="scientific">Leifsonia poae</name>
    <dbReference type="NCBI Taxonomy" id="110933"/>
    <lineage>
        <taxon>Bacteria</taxon>
        <taxon>Bacillati</taxon>
        <taxon>Actinomycetota</taxon>
        <taxon>Actinomycetes</taxon>
        <taxon>Micrococcales</taxon>
        <taxon>Microbacteriaceae</taxon>
        <taxon>Leifsonia</taxon>
    </lineage>
</organism>
<dbReference type="PANTHER" id="PTHR18895:SF74">
    <property type="entry name" value="MTRF1L RELEASE FACTOR GLUTAMINE METHYLTRANSFERASE"/>
    <property type="match status" value="1"/>
</dbReference>
<dbReference type="RefSeq" id="WP_271177571.1">
    <property type="nucleotide sequence ID" value="NZ_BAAAJO010000002.1"/>
</dbReference>
<proteinExistence type="predicted"/>
<evidence type="ECO:0000256" key="5">
    <source>
        <dbReference type="ARBA" id="ARBA00048391"/>
    </source>
</evidence>
<dbReference type="Gene3D" id="3.40.50.150">
    <property type="entry name" value="Vaccinia Virus protein VP39"/>
    <property type="match status" value="1"/>
</dbReference>
<evidence type="ECO:0000313" key="7">
    <source>
        <dbReference type="EMBL" id="GLJ76915.1"/>
    </source>
</evidence>
<feature type="domain" description="Methyltransferase small" evidence="6">
    <location>
        <begin position="64"/>
        <end position="167"/>
    </location>
</feature>
<dbReference type="InterPro" id="IPR029063">
    <property type="entry name" value="SAM-dependent_MTases_sf"/>
</dbReference>
<evidence type="ECO:0000256" key="4">
    <source>
        <dbReference type="ARBA" id="ARBA00022691"/>
    </source>
</evidence>
<reference evidence="7" key="1">
    <citation type="journal article" date="2014" name="Int. J. Syst. Evol. Microbiol.">
        <title>Complete genome sequence of Corynebacterium casei LMG S-19264T (=DSM 44701T), isolated from a smear-ripened cheese.</title>
        <authorList>
            <consortium name="US DOE Joint Genome Institute (JGI-PGF)"/>
            <person name="Walter F."/>
            <person name="Albersmeier A."/>
            <person name="Kalinowski J."/>
            <person name="Ruckert C."/>
        </authorList>
    </citation>
    <scope>NUCLEOTIDE SEQUENCE</scope>
    <source>
        <strain evidence="7">VKM Ac-1401</strain>
    </source>
</reference>
<evidence type="ECO:0000256" key="3">
    <source>
        <dbReference type="ARBA" id="ARBA00022679"/>
    </source>
</evidence>
<keyword evidence="2 7" id="KW-0489">Methyltransferase</keyword>
<keyword evidence="3" id="KW-0808">Transferase</keyword>
<dbReference type="InterPro" id="IPR004556">
    <property type="entry name" value="HemK-like"/>
</dbReference>
<dbReference type="Pfam" id="PF05175">
    <property type="entry name" value="MTS"/>
    <property type="match status" value="1"/>
</dbReference>
<dbReference type="SUPFAM" id="SSF53335">
    <property type="entry name" value="S-adenosyl-L-methionine-dependent methyltransferases"/>
    <property type="match status" value="1"/>
</dbReference>
<dbReference type="InterPro" id="IPR050320">
    <property type="entry name" value="N5-glutamine_MTase"/>
</dbReference>
<reference evidence="7" key="2">
    <citation type="submission" date="2023-01" db="EMBL/GenBank/DDBJ databases">
        <authorList>
            <person name="Sun Q."/>
            <person name="Evtushenko L."/>
        </authorList>
    </citation>
    <scope>NUCLEOTIDE SEQUENCE</scope>
    <source>
        <strain evidence="7">VKM Ac-1401</strain>
    </source>
</reference>
<dbReference type="InterPro" id="IPR007848">
    <property type="entry name" value="Small_mtfrase_dom"/>
</dbReference>
<comment type="caution">
    <text evidence="7">The sequence shown here is derived from an EMBL/GenBank/DDBJ whole genome shotgun (WGS) entry which is preliminary data.</text>
</comment>
<protein>
    <recommendedName>
        <fullName evidence="1">peptide chain release factor N(5)-glutamine methyltransferase</fullName>
        <ecNumber evidence="1">2.1.1.297</ecNumber>
    </recommendedName>
</protein>
<keyword evidence="4" id="KW-0949">S-adenosyl-L-methionine</keyword>
<dbReference type="EC" id="2.1.1.297" evidence="1"/>
<dbReference type="PANTHER" id="PTHR18895">
    <property type="entry name" value="HEMK METHYLTRANSFERASE"/>
    <property type="match status" value="1"/>
</dbReference>
<dbReference type="InterPro" id="IPR022446">
    <property type="entry name" value="MeTrfrase_put"/>
</dbReference>
<name>A0A9W6HB86_9MICO</name>
<gene>
    <name evidence="7" type="primary">hemK</name>
    <name evidence="7" type="ORF">GCM10017584_24890</name>
</gene>
<accession>A0A9W6HB86</accession>
<dbReference type="EMBL" id="BSEN01000012">
    <property type="protein sequence ID" value="GLJ76915.1"/>
    <property type="molecule type" value="Genomic_DNA"/>
</dbReference>
<dbReference type="AlphaFoldDB" id="A0A9W6HB86"/>